<dbReference type="AlphaFoldDB" id="A0A0J7MS99"/>
<dbReference type="OrthoDB" id="6437285at2759"/>
<feature type="region of interest" description="Disordered" evidence="1">
    <location>
        <begin position="244"/>
        <end position="344"/>
    </location>
</feature>
<reference evidence="2 3" key="1">
    <citation type="submission" date="2015-04" db="EMBL/GenBank/DDBJ databases">
        <title>Lasius niger genome sequencing.</title>
        <authorList>
            <person name="Konorov E.A."/>
            <person name="Nikitin M.A."/>
            <person name="Kirill M.V."/>
            <person name="Chang P."/>
        </authorList>
    </citation>
    <scope>NUCLEOTIDE SEQUENCE [LARGE SCALE GENOMIC DNA]</scope>
    <source>
        <tissue evidence="2">Whole</tissue>
    </source>
</reference>
<feature type="region of interest" description="Disordered" evidence="1">
    <location>
        <begin position="443"/>
        <end position="464"/>
    </location>
</feature>
<feature type="region of interest" description="Disordered" evidence="1">
    <location>
        <begin position="165"/>
        <end position="192"/>
    </location>
</feature>
<feature type="compositionally biased region" description="Low complexity" evidence="1">
    <location>
        <begin position="277"/>
        <end position="297"/>
    </location>
</feature>
<dbReference type="PaxDb" id="67767-A0A0J7MS99"/>
<dbReference type="EMBL" id="LBMM01020099">
    <property type="protein sequence ID" value="KMQ83365.1"/>
    <property type="molecule type" value="Genomic_DNA"/>
</dbReference>
<accession>A0A0J7MS99</accession>
<comment type="caution">
    <text evidence="2">The sequence shown here is derived from an EMBL/GenBank/DDBJ whole genome shotgun (WGS) entry which is preliminary data.</text>
</comment>
<sequence>MTDVFPTNPITDAASFVGIEIPKSDSQKERFRKNSISFDCYLSKKTECVRYRRHSRENKIVQRTFSYTLENALKARDSKKVYEKKTWMQLYTRYRKHVDDEDDRYTRTGKKNASVTLGFYWSNLYLVKPLFTFGLRTVRDDEFHVVQTSNVGVFYCEMVDRSDSSSGSSSSSGGLPDGTFDPKHQGRFRTYRIPPRSNYRIDSGKRYVLVTYATTLFLLERVARGVELPDISDCWLERPKPVDSSDPTVIFNKRPRSPEDDDGRRRQKRRSESSPFTSEAATVASATTTATATTVAEPTDESLAWSSRMEVPPTPMPSETVDYGDDNNKEHHHVEKTDEPPPYPQIVPGVSLVHPYLFDPFETRDFEMIHPESGDRFLWRCERFAAATATTPPTTTAAAAAATTDGISNNFGNRNLTPHHSTPAQNFDEFIFWAESSLTTVGGPSTVDPTTVNHPESEPPSAPTMMQIGFGSSISEFPSDFLLL</sequence>
<feature type="compositionally biased region" description="Polar residues" evidence="1">
    <location>
        <begin position="443"/>
        <end position="454"/>
    </location>
</feature>
<evidence type="ECO:0000313" key="3">
    <source>
        <dbReference type="Proteomes" id="UP000036403"/>
    </source>
</evidence>
<feature type="compositionally biased region" description="Low complexity" evidence="1">
    <location>
        <begin position="165"/>
        <end position="174"/>
    </location>
</feature>
<feature type="compositionally biased region" description="Basic and acidic residues" evidence="1">
    <location>
        <begin position="326"/>
        <end position="339"/>
    </location>
</feature>
<evidence type="ECO:0000256" key="1">
    <source>
        <dbReference type="SAM" id="MobiDB-lite"/>
    </source>
</evidence>
<gene>
    <name evidence="2" type="ORF">RF55_20234</name>
</gene>
<organism evidence="2 3">
    <name type="scientific">Lasius niger</name>
    <name type="common">Black garden ant</name>
    <dbReference type="NCBI Taxonomy" id="67767"/>
    <lineage>
        <taxon>Eukaryota</taxon>
        <taxon>Metazoa</taxon>
        <taxon>Ecdysozoa</taxon>
        <taxon>Arthropoda</taxon>
        <taxon>Hexapoda</taxon>
        <taxon>Insecta</taxon>
        <taxon>Pterygota</taxon>
        <taxon>Neoptera</taxon>
        <taxon>Endopterygota</taxon>
        <taxon>Hymenoptera</taxon>
        <taxon>Apocrita</taxon>
        <taxon>Aculeata</taxon>
        <taxon>Formicoidea</taxon>
        <taxon>Formicidae</taxon>
        <taxon>Formicinae</taxon>
        <taxon>Lasius</taxon>
        <taxon>Lasius</taxon>
    </lineage>
</organism>
<dbReference type="Proteomes" id="UP000036403">
    <property type="component" value="Unassembled WGS sequence"/>
</dbReference>
<evidence type="ECO:0000313" key="2">
    <source>
        <dbReference type="EMBL" id="KMQ83365.1"/>
    </source>
</evidence>
<keyword evidence="3" id="KW-1185">Reference proteome</keyword>
<protein>
    <submittedName>
        <fullName evidence="2">Uncharacterized protein</fullName>
    </submittedName>
</protein>
<proteinExistence type="predicted"/>
<name>A0A0J7MS99_LASNI</name>